<accession>A0AAD7WZW4</accession>
<dbReference type="EMBL" id="JAINUG010000013">
    <property type="protein sequence ID" value="KAJ8414269.1"/>
    <property type="molecule type" value="Genomic_DNA"/>
</dbReference>
<dbReference type="Proteomes" id="UP001221898">
    <property type="component" value="Unassembled WGS sequence"/>
</dbReference>
<evidence type="ECO:0000313" key="1">
    <source>
        <dbReference type="EMBL" id="KAJ8414269.1"/>
    </source>
</evidence>
<dbReference type="Gene3D" id="3.30.70.1820">
    <property type="entry name" value="L1 transposable element, RRM domain"/>
    <property type="match status" value="1"/>
</dbReference>
<organism evidence="1 2">
    <name type="scientific">Aldrovandia affinis</name>
    <dbReference type="NCBI Taxonomy" id="143900"/>
    <lineage>
        <taxon>Eukaryota</taxon>
        <taxon>Metazoa</taxon>
        <taxon>Chordata</taxon>
        <taxon>Craniata</taxon>
        <taxon>Vertebrata</taxon>
        <taxon>Euteleostomi</taxon>
        <taxon>Actinopterygii</taxon>
        <taxon>Neopterygii</taxon>
        <taxon>Teleostei</taxon>
        <taxon>Notacanthiformes</taxon>
        <taxon>Halosauridae</taxon>
        <taxon>Aldrovandia</taxon>
    </lineage>
</organism>
<reference evidence="1" key="1">
    <citation type="journal article" date="2023" name="Science">
        <title>Genome structures resolve the early diversification of teleost fishes.</title>
        <authorList>
            <person name="Parey E."/>
            <person name="Louis A."/>
            <person name="Montfort J."/>
            <person name="Bouchez O."/>
            <person name="Roques C."/>
            <person name="Iampietro C."/>
            <person name="Lluch J."/>
            <person name="Castinel A."/>
            <person name="Donnadieu C."/>
            <person name="Desvignes T."/>
            <person name="Floi Bucao C."/>
            <person name="Jouanno E."/>
            <person name="Wen M."/>
            <person name="Mejri S."/>
            <person name="Dirks R."/>
            <person name="Jansen H."/>
            <person name="Henkel C."/>
            <person name="Chen W.J."/>
            <person name="Zahm M."/>
            <person name="Cabau C."/>
            <person name="Klopp C."/>
            <person name="Thompson A.W."/>
            <person name="Robinson-Rechavi M."/>
            <person name="Braasch I."/>
            <person name="Lecointre G."/>
            <person name="Bobe J."/>
            <person name="Postlethwait J.H."/>
            <person name="Berthelot C."/>
            <person name="Roest Crollius H."/>
            <person name="Guiguen Y."/>
        </authorList>
    </citation>
    <scope>NUCLEOTIDE SEQUENCE</scope>
    <source>
        <strain evidence="1">NC1722</strain>
    </source>
</reference>
<gene>
    <name evidence="1" type="ORF">AAFF_G00051390</name>
</gene>
<sequence>MLLWDKLDNMENRACRSNLCIVNFPEGNEDEQDPVKFVSRMLKEIMGDVFDKPPELKRAHRSLALRPKPGAPSQKHHCVFCWECYAGPDNMS</sequence>
<protein>
    <submittedName>
        <fullName evidence="1">Uncharacterized protein</fullName>
    </submittedName>
</protein>
<name>A0AAD7WZW4_9TELE</name>
<evidence type="ECO:0000313" key="2">
    <source>
        <dbReference type="Proteomes" id="UP001221898"/>
    </source>
</evidence>
<proteinExistence type="predicted"/>
<keyword evidence="2" id="KW-1185">Reference proteome</keyword>
<comment type="caution">
    <text evidence="1">The sequence shown here is derived from an EMBL/GenBank/DDBJ whole genome shotgun (WGS) entry which is preliminary data.</text>
</comment>
<dbReference type="AlphaFoldDB" id="A0AAD7WZW4"/>